<dbReference type="EMBL" id="KB446542">
    <property type="protein sequence ID" value="EME41821.1"/>
    <property type="molecule type" value="Genomic_DNA"/>
</dbReference>
<dbReference type="eggNOG" id="ENOG502SEFY">
    <property type="taxonomic scope" value="Eukaryota"/>
</dbReference>
<name>N1PKJ7_DOTSN</name>
<evidence type="ECO:0000256" key="1">
    <source>
        <dbReference type="SAM" id="MobiDB-lite"/>
    </source>
</evidence>
<evidence type="ECO:0000313" key="3">
    <source>
        <dbReference type="Proteomes" id="UP000016933"/>
    </source>
</evidence>
<feature type="region of interest" description="Disordered" evidence="1">
    <location>
        <begin position="196"/>
        <end position="218"/>
    </location>
</feature>
<evidence type="ECO:0000313" key="2">
    <source>
        <dbReference type="EMBL" id="EME41821.1"/>
    </source>
</evidence>
<dbReference type="Proteomes" id="UP000016933">
    <property type="component" value="Unassembled WGS sequence"/>
</dbReference>
<dbReference type="OrthoDB" id="4364733at2759"/>
<dbReference type="HOGENOM" id="CLU_1266867_0_0_1"/>
<reference evidence="2 3" key="2">
    <citation type="journal article" date="2012" name="PLoS Pathog.">
        <title>Diverse lifestyles and strategies of plant pathogenesis encoded in the genomes of eighteen Dothideomycetes fungi.</title>
        <authorList>
            <person name="Ohm R.A."/>
            <person name="Feau N."/>
            <person name="Henrissat B."/>
            <person name="Schoch C.L."/>
            <person name="Horwitz B.A."/>
            <person name="Barry K.W."/>
            <person name="Condon B.J."/>
            <person name="Copeland A.C."/>
            <person name="Dhillon B."/>
            <person name="Glaser F."/>
            <person name="Hesse C.N."/>
            <person name="Kosti I."/>
            <person name="LaButti K."/>
            <person name="Lindquist E.A."/>
            <person name="Lucas S."/>
            <person name="Salamov A.A."/>
            <person name="Bradshaw R.E."/>
            <person name="Ciuffetti L."/>
            <person name="Hamelin R.C."/>
            <person name="Kema G.H.J."/>
            <person name="Lawrence C."/>
            <person name="Scott J.A."/>
            <person name="Spatafora J.W."/>
            <person name="Turgeon B.G."/>
            <person name="de Wit P.J.G.M."/>
            <person name="Zhong S."/>
            <person name="Goodwin S.B."/>
            <person name="Grigoriev I.V."/>
        </authorList>
    </citation>
    <scope>NUCLEOTIDE SEQUENCE [LARGE SCALE GENOMIC DNA]</scope>
    <source>
        <strain evidence="3">NZE10 / CBS 128990</strain>
    </source>
</reference>
<sequence length="218" mass="24756">MPPMPIAFALDSDTLRAIVIAAATGLPYNSTFSLFGEAYAKHLQKEDAAIRREQTRVVNSDRYSEDAWHILNTSHYTALRRSKQYDAASDAFDERAGDVEEVGKTIVLSSGDRLQAEVINQFQYDPCLVDAMCGVSESMEQEECVRAGRNVLDVGKGTLLEKMRWLRRRWKECYLGGEEDLDIVIEALELGTGFEEERYREDKDGDDEVKEEVEDEDE</sequence>
<accession>N1PKJ7</accession>
<protein>
    <submittedName>
        <fullName evidence="2">Uncharacterized protein</fullName>
    </submittedName>
</protein>
<reference evidence="3" key="1">
    <citation type="journal article" date="2012" name="PLoS Genet.">
        <title>The genomes of the fungal plant pathogens Cladosporium fulvum and Dothistroma septosporum reveal adaptation to different hosts and lifestyles but also signatures of common ancestry.</title>
        <authorList>
            <person name="de Wit P.J.G.M."/>
            <person name="van der Burgt A."/>
            <person name="Oekmen B."/>
            <person name="Stergiopoulos I."/>
            <person name="Abd-Elsalam K.A."/>
            <person name="Aerts A.L."/>
            <person name="Bahkali A.H."/>
            <person name="Beenen H.G."/>
            <person name="Chettri P."/>
            <person name="Cox M.P."/>
            <person name="Datema E."/>
            <person name="de Vries R.P."/>
            <person name="Dhillon B."/>
            <person name="Ganley A.R."/>
            <person name="Griffiths S.A."/>
            <person name="Guo Y."/>
            <person name="Hamelin R.C."/>
            <person name="Henrissat B."/>
            <person name="Kabir M.S."/>
            <person name="Jashni M.K."/>
            <person name="Kema G."/>
            <person name="Klaubauf S."/>
            <person name="Lapidus A."/>
            <person name="Levasseur A."/>
            <person name="Lindquist E."/>
            <person name="Mehrabi R."/>
            <person name="Ohm R.A."/>
            <person name="Owen T.J."/>
            <person name="Salamov A."/>
            <person name="Schwelm A."/>
            <person name="Schijlen E."/>
            <person name="Sun H."/>
            <person name="van den Burg H.A."/>
            <person name="van Ham R.C.H.J."/>
            <person name="Zhang S."/>
            <person name="Goodwin S.B."/>
            <person name="Grigoriev I.V."/>
            <person name="Collemare J."/>
            <person name="Bradshaw R.E."/>
        </authorList>
    </citation>
    <scope>NUCLEOTIDE SEQUENCE [LARGE SCALE GENOMIC DNA]</scope>
    <source>
        <strain evidence="3">NZE10 / CBS 128990</strain>
    </source>
</reference>
<dbReference type="AlphaFoldDB" id="N1PKJ7"/>
<proteinExistence type="predicted"/>
<gene>
    <name evidence="2" type="ORF">DOTSEDRAFT_26945</name>
</gene>
<organism evidence="2 3">
    <name type="scientific">Dothistroma septosporum (strain NZE10 / CBS 128990)</name>
    <name type="common">Red band needle blight fungus</name>
    <name type="synonym">Mycosphaerella pini</name>
    <dbReference type="NCBI Taxonomy" id="675120"/>
    <lineage>
        <taxon>Eukaryota</taxon>
        <taxon>Fungi</taxon>
        <taxon>Dikarya</taxon>
        <taxon>Ascomycota</taxon>
        <taxon>Pezizomycotina</taxon>
        <taxon>Dothideomycetes</taxon>
        <taxon>Dothideomycetidae</taxon>
        <taxon>Mycosphaerellales</taxon>
        <taxon>Mycosphaerellaceae</taxon>
        <taxon>Dothistroma</taxon>
    </lineage>
</organism>
<keyword evidence="3" id="KW-1185">Reference proteome</keyword>
<feature type="compositionally biased region" description="Acidic residues" evidence="1">
    <location>
        <begin position="204"/>
        <end position="218"/>
    </location>
</feature>